<evidence type="ECO:0000313" key="2">
    <source>
        <dbReference type="EMBL" id="BCJ26484.1"/>
    </source>
</evidence>
<dbReference type="OrthoDB" id="342444at2"/>
<accession>A0A810KTZ6</accession>
<dbReference type="Proteomes" id="UP000680750">
    <property type="component" value="Chromosome"/>
</dbReference>
<feature type="domain" description="N-acetyltransferase" evidence="1">
    <location>
        <begin position="27"/>
        <end position="145"/>
    </location>
</feature>
<dbReference type="Pfam" id="PF00583">
    <property type="entry name" value="Acetyltransf_1"/>
    <property type="match status" value="1"/>
</dbReference>
<gene>
    <name evidence="2" type="ORF">Asera_05920</name>
</gene>
<reference evidence="2" key="1">
    <citation type="submission" date="2020-08" db="EMBL/GenBank/DDBJ databases">
        <title>Whole genome shotgun sequence of Actinocatenispora sera NBRC 101916.</title>
        <authorList>
            <person name="Komaki H."/>
            <person name="Tamura T."/>
        </authorList>
    </citation>
    <scope>NUCLEOTIDE SEQUENCE</scope>
    <source>
        <strain evidence="2">NBRC 101916</strain>
    </source>
</reference>
<dbReference type="EMBL" id="AP023354">
    <property type="protein sequence ID" value="BCJ26484.1"/>
    <property type="molecule type" value="Genomic_DNA"/>
</dbReference>
<name>A0A810KTZ6_9ACTN</name>
<dbReference type="InterPro" id="IPR000182">
    <property type="entry name" value="GNAT_dom"/>
</dbReference>
<proteinExistence type="predicted"/>
<dbReference type="KEGG" id="aser:Asera_05920"/>
<dbReference type="SUPFAM" id="SSF55729">
    <property type="entry name" value="Acyl-CoA N-acyltransferases (Nat)"/>
    <property type="match status" value="1"/>
</dbReference>
<dbReference type="GO" id="GO:0016747">
    <property type="term" value="F:acyltransferase activity, transferring groups other than amino-acyl groups"/>
    <property type="evidence" value="ECO:0007669"/>
    <property type="project" value="InterPro"/>
</dbReference>
<dbReference type="InterPro" id="IPR016181">
    <property type="entry name" value="Acyl_CoA_acyltransferase"/>
</dbReference>
<dbReference type="AlphaFoldDB" id="A0A810KTZ6"/>
<sequence length="244" mass="26761">MVYEVVTCSEAPELDEQAGTALREVWPEFIFHDPTSRTYIDRVQQHFSRFDLWLLDDGEVVAGGWGVPLRWDGTVEDLPDGYDGGLVRSVGGHEQGVAPNTLSIMAAAVASGRQGGGLAGRVLTALRERATDAGLTSVICPVRPTLKTSYPLQSMADFATWQRGDGLHLDPWIRTHQRLGATVLAPALRSMVIEGTVAEWESWTGLAFPQSGDYVVPQALATVHIDRDADHGSYLEPNLWMRHL</sequence>
<dbReference type="RefSeq" id="WP_030446950.1">
    <property type="nucleotide sequence ID" value="NZ_AP023354.1"/>
</dbReference>
<evidence type="ECO:0000259" key="1">
    <source>
        <dbReference type="Pfam" id="PF00583"/>
    </source>
</evidence>
<organism evidence="2 3">
    <name type="scientific">Actinocatenispora sera</name>
    <dbReference type="NCBI Taxonomy" id="390989"/>
    <lineage>
        <taxon>Bacteria</taxon>
        <taxon>Bacillati</taxon>
        <taxon>Actinomycetota</taxon>
        <taxon>Actinomycetes</taxon>
        <taxon>Micromonosporales</taxon>
        <taxon>Micromonosporaceae</taxon>
        <taxon>Actinocatenispora</taxon>
    </lineage>
</organism>
<dbReference type="Gene3D" id="3.40.630.30">
    <property type="match status" value="1"/>
</dbReference>
<protein>
    <recommendedName>
        <fullName evidence="1">N-acetyltransferase domain-containing protein</fullName>
    </recommendedName>
</protein>
<keyword evidence="3" id="KW-1185">Reference proteome</keyword>
<evidence type="ECO:0000313" key="3">
    <source>
        <dbReference type="Proteomes" id="UP000680750"/>
    </source>
</evidence>